<proteinExistence type="predicted"/>
<sequence>VCFYLFIFHIYCSQSLHLLIWVSLKVHLEESLCSKISTFSPYEAINHWLLDLSKYR</sequence>
<evidence type="ECO:0000313" key="2">
    <source>
        <dbReference type="EMBL" id="KAI3924823.1"/>
    </source>
</evidence>
<evidence type="ECO:0000313" key="3">
    <source>
        <dbReference type="Proteomes" id="UP001202328"/>
    </source>
</evidence>
<reference evidence="2" key="1">
    <citation type="submission" date="2022-04" db="EMBL/GenBank/DDBJ databases">
        <title>A functionally conserved STORR gene fusion in Papaver species that diverged 16.8 million years ago.</title>
        <authorList>
            <person name="Catania T."/>
        </authorList>
    </citation>
    <scope>NUCLEOTIDE SEQUENCE</scope>
    <source>
        <strain evidence="2">S-188037</strain>
    </source>
</reference>
<feature type="non-terminal residue" evidence="2">
    <location>
        <position position="56"/>
    </location>
</feature>
<keyword evidence="3" id="KW-1185">Reference proteome</keyword>
<comment type="caution">
    <text evidence="2">The sequence shown here is derived from an EMBL/GenBank/DDBJ whole genome shotgun (WGS) entry which is preliminary data.</text>
</comment>
<name>A0AAD4SW27_9MAGN</name>
<organism evidence="2 3">
    <name type="scientific">Papaver atlanticum</name>
    <dbReference type="NCBI Taxonomy" id="357466"/>
    <lineage>
        <taxon>Eukaryota</taxon>
        <taxon>Viridiplantae</taxon>
        <taxon>Streptophyta</taxon>
        <taxon>Embryophyta</taxon>
        <taxon>Tracheophyta</taxon>
        <taxon>Spermatophyta</taxon>
        <taxon>Magnoliopsida</taxon>
        <taxon>Ranunculales</taxon>
        <taxon>Papaveraceae</taxon>
        <taxon>Papaveroideae</taxon>
        <taxon>Papaver</taxon>
    </lineage>
</organism>
<dbReference type="EMBL" id="JAJJMB010008256">
    <property type="protein sequence ID" value="KAI3924823.1"/>
    <property type="molecule type" value="Genomic_DNA"/>
</dbReference>
<feature type="chain" id="PRO_5042049522" evidence="1">
    <location>
        <begin position="18"/>
        <end position="56"/>
    </location>
</feature>
<gene>
    <name evidence="2" type="ORF">MKW98_031074</name>
</gene>
<keyword evidence="1" id="KW-0732">Signal</keyword>
<dbReference type="Proteomes" id="UP001202328">
    <property type="component" value="Unassembled WGS sequence"/>
</dbReference>
<feature type="signal peptide" evidence="1">
    <location>
        <begin position="1"/>
        <end position="17"/>
    </location>
</feature>
<accession>A0AAD4SW27</accession>
<evidence type="ECO:0000256" key="1">
    <source>
        <dbReference type="SAM" id="SignalP"/>
    </source>
</evidence>
<dbReference type="AlphaFoldDB" id="A0AAD4SW27"/>
<protein>
    <submittedName>
        <fullName evidence="2">Uncharacterized protein</fullName>
    </submittedName>
</protein>